<reference evidence="3" key="1">
    <citation type="submission" date="2016-06" db="EMBL/GenBank/DDBJ databases">
        <authorList>
            <person name="Sutton G."/>
            <person name="Brinkac L."/>
            <person name="Sanka R."/>
            <person name="Adams M."/>
            <person name="Lau E."/>
            <person name="Mehaffy C."/>
            <person name="Tameris M."/>
            <person name="Hatherill M."/>
            <person name="Hanekom W."/>
            <person name="Mahomed H."/>
            <person name="Mcshane H."/>
        </authorList>
    </citation>
    <scope>NUCLEOTIDE SEQUENCE [LARGE SCALE GENOMIC DNA]</scope>
    <source>
        <strain evidence="3">852002-10433_SCH5171157</strain>
    </source>
</reference>
<dbReference type="PANTHER" id="PTHR47129:SF1">
    <property type="entry name" value="NMRA-LIKE DOMAIN-CONTAINING PROTEIN"/>
    <property type="match status" value="1"/>
</dbReference>
<dbReference type="InterPro" id="IPR052718">
    <property type="entry name" value="NmrA-type_oxidoreductase"/>
</dbReference>
<comment type="caution">
    <text evidence="2">The sequence shown here is derived from an EMBL/GenBank/DDBJ whole genome shotgun (WGS) entry which is preliminary data.</text>
</comment>
<evidence type="ECO:0000259" key="1">
    <source>
        <dbReference type="Pfam" id="PF13460"/>
    </source>
</evidence>
<evidence type="ECO:0000313" key="2">
    <source>
        <dbReference type="EMBL" id="OBB91297.1"/>
    </source>
</evidence>
<dbReference type="SUPFAM" id="SSF51735">
    <property type="entry name" value="NAD(P)-binding Rossmann-fold domains"/>
    <property type="match status" value="1"/>
</dbReference>
<dbReference type="AlphaFoldDB" id="A0A1A1YNE3"/>
<dbReference type="Gene3D" id="3.40.50.720">
    <property type="entry name" value="NAD(P)-binding Rossmann-like Domain"/>
    <property type="match status" value="1"/>
</dbReference>
<evidence type="ECO:0000313" key="3">
    <source>
        <dbReference type="Proteomes" id="UP000094008"/>
    </source>
</evidence>
<dbReference type="Pfam" id="PF13460">
    <property type="entry name" value="NAD_binding_10"/>
    <property type="match status" value="1"/>
</dbReference>
<protein>
    <submittedName>
        <fullName evidence="2">LysR family transcriptional regulator</fullName>
    </submittedName>
</protein>
<dbReference type="RefSeq" id="WP_064881957.1">
    <property type="nucleotide sequence ID" value="NZ_LZIB01000061.1"/>
</dbReference>
<gene>
    <name evidence="2" type="ORF">A5779_24295</name>
</gene>
<dbReference type="InterPro" id="IPR016040">
    <property type="entry name" value="NAD(P)-bd_dom"/>
</dbReference>
<dbReference type="PANTHER" id="PTHR47129">
    <property type="entry name" value="QUINONE OXIDOREDUCTASE 2"/>
    <property type="match status" value="1"/>
</dbReference>
<proteinExistence type="predicted"/>
<dbReference type="Proteomes" id="UP000094008">
    <property type="component" value="Unassembled WGS sequence"/>
</dbReference>
<dbReference type="InterPro" id="IPR036291">
    <property type="entry name" value="NAD(P)-bd_dom_sf"/>
</dbReference>
<feature type="domain" description="NAD(P)-binding" evidence="1">
    <location>
        <begin position="7"/>
        <end position="171"/>
    </location>
</feature>
<dbReference type="OrthoDB" id="9771302at2"/>
<organism evidence="2 3">
    <name type="scientific">Mycolicibacterium peregrinum</name>
    <name type="common">Mycobacterium peregrinum</name>
    <dbReference type="NCBI Taxonomy" id="43304"/>
    <lineage>
        <taxon>Bacteria</taxon>
        <taxon>Bacillati</taxon>
        <taxon>Actinomycetota</taxon>
        <taxon>Actinomycetes</taxon>
        <taxon>Mycobacteriales</taxon>
        <taxon>Mycobacteriaceae</taxon>
        <taxon>Mycolicibacterium</taxon>
    </lineage>
</organism>
<sequence>MKITVIGASGQIGSRVVRLLTEAGHDVVAASLSSGANVLTGEGLAEALSGADALVDVVNSPSFEDGPVLDFFTTSSRNLVTAAKETGVGHYVALSIVGTDGLPDSGYMRAKVAQEKNITESGLPYSIVRATQFQEFAEAITGSLVVGDEVRVPDARIQLISVDDVAGEVAKVAQGAPLNGIVNIGGPDKFSFADMARAVLAKQGDDKPVVVDPQAKYFGTAVDDNSLVTGDDGILGETRWAAWSGAH</sequence>
<dbReference type="EMBL" id="LZSY01000086">
    <property type="protein sequence ID" value="OBB91297.1"/>
    <property type="molecule type" value="Genomic_DNA"/>
</dbReference>
<name>A0A1A1YNE3_MYCPR</name>
<accession>A0A1A1YNE3</accession>